<evidence type="ECO:0000256" key="9">
    <source>
        <dbReference type="SAM" id="Phobius"/>
    </source>
</evidence>
<feature type="transmembrane region" description="Helical" evidence="9">
    <location>
        <begin position="45"/>
        <end position="71"/>
    </location>
</feature>
<dbReference type="GO" id="GO:0048608">
    <property type="term" value="P:reproductive structure development"/>
    <property type="evidence" value="ECO:0007669"/>
    <property type="project" value="UniProtKB-ARBA"/>
</dbReference>
<dbReference type="Proteomes" id="UP001374584">
    <property type="component" value="Unassembled WGS sequence"/>
</dbReference>
<organism evidence="10 11">
    <name type="scientific">Phaseolus coccineus</name>
    <name type="common">Scarlet runner bean</name>
    <name type="synonym">Phaseolus multiflorus</name>
    <dbReference type="NCBI Taxonomy" id="3886"/>
    <lineage>
        <taxon>Eukaryota</taxon>
        <taxon>Viridiplantae</taxon>
        <taxon>Streptophyta</taxon>
        <taxon>Embryophyta</taxon>
        <taxon>Tracheophyta</taxon>
        <taxon>Spermatophyta</taxon>
        <taxon>Magnoliopsida</taxon>
        <taxon>eudicotyledons</taxon>
        <taxon>Gunneridae</taxon>
        <taxon>Pentapetalae</taxon>
        <taxon>rosids</taxon>
        <taxon>fabids</taxon>
        <taxon>Fabales</taxon>
        <taxon>Fabaceae</taxon>
        <taxon>Papilionoideae</taxon>
        <taxon>50 kb inversion clade</taxon>
        <taxon>NPAAA clade</taxon>
        <taxon>indigoferoid/millettioid clade</taxon>
        <taxon>Phaseoleae</taxon>
        <taxon>Phaseolus</taxon>
    </lineage>
</organism>
<keyword evidence="8 9" id="KW-0472">Membrane</keyword>
<evidence type="ECO:0000313" key="10">
    <source>
        <dbReference type="EMBL" id="KAK7352817.1"/>
    </source>
</evidence>
<dbReference type="GO" id="GO:0016020">
    <property type="term" value="C:membrane"/>
    <property type="evidence" value="ECO:0007669"/>
    <property type="project" value="UniProtKB-SubCell"/>
</dbReference>
<evidence type="ECO:0000256" key="8">
    <source>
        <dbReference type="ARBA" id="ARBA00023136"/>
    </source>
</evidence>
<accession>A0AAN9QYR0</accession>
<dbReference type="GO" id="GO:0009791">
    <property type="term" value="P:post-embryonic development"/>
    <property type="evidence" value="ECO:0007669"/>
    <property type="project" value="UniProtKB-ARBA"/>
</dbReference>
<reference evidence="10 11" key="1">
    <citation type="submission" date="2024-01" db="EMBL/GenBank/DDBJ databases">
        <title>The genomes of 5 underutilized Papilionoideae crops provide insights into root nodulation and disease resistanc.</title>
        <authorList>
            <person name="Jiang F."/>
        </authorList>
    </citation>
    <scope>NUCLEOTIDE SEQUENCE [LARGE SCALE GENOMIC DNA]</scope>
    <source>
        <strain evidence="10">JINMINGXINNONG_FW02</strain>
        <tissue evidence="10">Leaves</tissue>
    </source>
</reference>
<dbReference type="EMBL" id="JAYMYR010000007">
    <property type="protein sequence ID" value="KAK7352817.1"/>
    <property type="molecule type" value="Genomic_DNA"/>
</dbReference>
<dbReference type="InterPro" id="IPR000136">
    <property type="entry name" value="Oleosin"/>
</dbReference>
<evidence type="ECO:0000256" key="4">
    <source>
        <dbReference type="ARBA" id="ARBA00010858"/>
    </source>
</evidence>
<comment type="similarity">
    <text evidence="4">Belongs to the oleosin family.</text>
</comment>
<name>A0AAN9QYR0_PHACN</name>
<keyword evidence="5" id="KW-0551">Lipid droplet</keyword>
<comment type="subcellular location">
    <subcellularLocation>
        <location evidence="3">Lipid droplet</location>
    </subcellularLocation>
    <subcellularLocation>
        <location evidence="2">Membrane</location>
        <topology evidence="2">Multi-pass membrane protein</topology>
    </subcellularLocation>
</comment>
<protein>
    <recommendedName>
        <fullName evidence="12">Oleosin</fullName>
    </recommendedName>
</protein>
<dbReference type="GO" id="GO:0019915">
    <property type="term" value="P:lipid storage"/>
    <property type="evidence" value="ECO:0007669"/>
    <property type="project" value="TreeGrafter"/>
</dbReference>
<keyword evidence="11" id="KW-1185">Reference proteome</keyword>
<evidence type="ECO:0000256" key="1">
    <source>
        <dbReference type="ARBA" id="ARBA00002582"/>
    </source>
</evidence>
<evidence type="ECO:0000313" key="11">
    <source>
        <dbReference type="Proteomes" id="UP001374584"/>
    </source>
</evidence>
<evidence type="ECO:0000256" key="7">
    <source>
        <dbReference type="ARBA" id="ARBA00022989"/>
    </source>
</evidence>
<dbReference type="Pfam" id="PF01277">
    <property type="entry name" value="Oleosin"/>
    <property type="match status" value="1"/>
</dbReference>
<dbReference type="AlphaFoldDB" id="A0AAN9QYR0"/>
<gene>
    <name evidence="10" type="ORF">VNO80_18247</name>
</gene>
<keyword evidence="7 9" id="KW-1133">Transmembrane helix</keyword>
<proteinExistence type="inferred from homology"/>
<keyword evidence="6 9" id="KW-0812">Transmembrane</keyword>
<evidence type="ECO:0000256" key="5">
    <source>
        <dbReference type="ARBA" id="ARBA00022677"/>
    </source>
</evidence>
<evidence type="ECO:0000256" key="6">
    <source>
        <dbReference type="ARBA" id="ARBA00022692"/>
    </source>
</evidence>
<sequence length="167" mass="17683">MTDQPRTAGLYYGSSHGTSYGPPFGSTYESNTSHNNLTSRQTVKFITAATIGISLLLLSGLIFTGTVISLIVATPLLVIFSPILVPAAFVLFLVASGFLFSGGCGVVAIAVLSWIYKYLSANQPAGSDTLDYAKGCLADKARDVKERAKDYGNYAQGKIHEATQGAY</sequence>
<dbReference type="GO" id="GO:0012511">
    <property type="term" value="C:monolayer-surrounded lipid storage body"/>
    <property type="evidence" value="ECO:0007669"/>
    <property type="project" value="InterPro"/>
</dbReference>
<evidence type="ECO:0000256" key="3">
    <source>
        <dbReference type="ARBA" id="ARBA00004502"/>
    </source>
</evidence>
<comment type="function">
    <text evidence="1">May have a structural role to stabilize the lipid body during desiccation of the seed by preventing coalescence of the oil. Probably interacts with both lipid and phospholipid moieties of lipid bodies. May also provide recognition signals for specific lipase anchorage in lipolysis during seedling growth.</text>
</comment>
<evidence type="ECO:0008006" key="12">
    <source>
        <dbReference type="Google" id="ProtNLM"/>
    </source>
</evidence>
<dbReference type="PANTHER" id="PTHR33203">
    <property type="entry name" value="OLEOSIN"/>
    <property type="match status" value="1"/>
</dbReference>
<feature type="transmembrane region" description="Helical" evidence="9">
    <location>
        <begin position="83"/>
        <end position="116"/>
    </location>
</feature>
<evidence type="ECO:0000256" key="2">
    <source>
        <dbReference type="ARBA" id="ARBA00004141"/>
    </source>
</evidence>
<dbReference type="PANTHER" id="PTHR33203:SF24">
    <property type="entry name" value="OLEOSIN"/>
    <property type="match status" value="1"/>
</dbReference>
<comment type="caution">
    <text evidence="10">The sequence shown here is derived from an EMBL/GenBank/DDBJ whole genome shotgun (WGS) entry which is preliminary data.</text>
</comment>